<keyword evidence="5" id="KW-0966">Cell projection</keyword>
<accession>A0AAV8ZP15</accession>
<keyword evidence="3" id="KW-0969">Cilium</keyword>
<dbReference type="InterPro" id="IPR006802">
    <property type="entry name" value="Radial_spoke"/>
</dbReference>
<name>A0AAV8ZP15_9CUCU</name>
<evidence type="ECO:0000256" key="5">
    <source>
        <dbReference type="ARBA" id="ARBA00023273"/>
    </source>
</evidence>
<keyword evidence="8" id="KW-1185">Reference proteome</keyword>
<keyword evidence="4" id="KW-0206">Cytoskeleton</keyword>
<evidence type="ECO:0000313" key="7">
    <source>
        <dbReference type="EMBL" id="KAJ8967650.1"/>
    </source>
</evidence>
<comment type="subcellular location">
    <subcellularLocation>
        <location evidence="1">Cytoplasm</location>
        <location evidence="1">Cytoskeleton</location>
        <location evidence="1">Cilium axoneme</location>
    </subcellularLocation>
</comment>
<evidence type="ECO:0000256" key="6">
    <source>
        <dbReference type="SAM" id="MobiDB-lite"/>
    </source>
</evidence>
<dbReference type="EMBL" id="JANEYF010000846">
    <property type="protein sequence ID" value="KAJ8967650.1"/>
    <property type="molecule type" value="Genomic_DNA"/>
</dbReference>
<evidence type="ECO:0000256" key="3">
    <source>
        <dbReference type="ARBA" id="ARBA00023069"/>
    </source>
</evidence>
<sequence>MHQLVRKLPLWAIIYLEEQREVRGREEEEGEEAPGEETKTSYNINPKYDPPPLKDLLDGSMSFWVHITQYILPQGETIESYITMRKVPYQRQKII</sequence>
<reference evidence="7" key="1">
    <citation type="journal article" date="2023" name="Insect Mol. Biol.">
        <title>Genome sequencing provides insights into the evolution of gene families encoding plant cell wall-degrading enzymes in longhorned beetles.</title>
        <authorList>
            <person name="Shin N.R."/>
            <person name="Okamura Y."/>
            <person name="Kirsch R."/>
            <person name="Pauchet Y."/>
        </authorList>
    </citation>
    <scope>NUCLEOTIDE SEQUENCE</scope>
    <source>
        <strain evidence="7">RBIC_L_NR</strain>
    </source>
</reference>
<dbReference type="Pfam" id="PF04712">
    <property type="entry name" value="Radial_spoke"/>
    <property type="match status" value="1"/>
</dbReference>
<keyword evidence="2" id="KW-0963">Cytoplasm</keyword>
<evidence type="ECO:0000256" key="2">
    <source>
        <dbReference type="ARBA" id="ARBA00022490"/>
    </source>
</evidence>
<organism evidence="7 8">
    <name type="scientific">Rhamnusium bicolor</name>
    <dbReference type="NCBI Taxonomy" id="1586634"/>
    <lineage>
        <taxon>Eukaryota</taxon>
        <taxon>Metazoa</taxon>
        <taxon>Ecdysozoa</taxon>
        <taxon>Arthropoda</taxon>
        <taxon>Hexapoda</taxon>
        <taxon>Insecta</taxon>
        <taxon>Pterygota</taxon>
        <taxon>Neoptera</taxon>
        <taxon>Endopterygota</taxon>
        <taxon>Coleoptera</taxon>
        <taxon>Polyphaga</taxon>
        <taxon>Cucujiformia</taxon>
        <taxon>Chrysomeloidea</taxon>
        <taxon>Cerambycidae</taxon>
        <taxon>Lepturinae</taxon>
        <taxon>Rhagiini</taxon>
        <taxon>Rhamnusium</taxon>
    </lineage>
</organism>
<dbReference type="GO" id="GO:0060271">
    <property type="term" value="P:cilium assembly"/>
    <property type="evidence" value="ECO:0007669"/>
    <property type="project" value="InterPro"/>
</dbReference>
<dbReference type="GO" id="GO:0060294">
    <property type="term" value="P:cilium movement involved in cell motility"/>
    <property type="evidence" value="ECO:0007669"/>
    <property type="project" value="InterPro"/>
</dbReference>
<comment type="caution">
    <text evidence="7">The sequence shown here is derived from an EMBL/GenBank/DDBJ whole genome shotgun (WGS) entry which is preliminary data.</text>
</comment>
<evidence type="ECO:0000313" key="8">
    <source>
        <dbReference type="Proteomes" id="UP001162156"/>
    </source>
</evidence>
<evidence type="ECO:0000256" key="4">
    <source>
        <dbReference type="ARBA" id="ARBA00023212"/>
    </source>
</evidence>
<dbReference type="GO" id="GO:0001534">
    <property type="term" value="C:radial spoke"/>
    <property type="evidence" value="ECO:0007669"/>
    <property type="project" value="InterPro"/>
</dbReference>
<dbReference type="AlphaFoldDB" id="A0AAV8ZP15"/>
<dbReference type="Proteomes" id="UP001162156">
    <property type="component" value="Unassembled WGS sequence"/>
</dbReference>
<proteinExistence type="predicted"/>
<protein>
    <submittedName>
        <fullName evidence="7">Uncharacterized protein</fullName>
    </submittedName>
</protein>
<gene>
    <name evidence="7" type="ORF">NQ314_002711</name>
</gene>
<feature type="region of interest" description="Disordered" evidence="6">
    <location>
        <begin position="21"/>
        <end position="47"/>
    </location>
</feature>
<evidence type="ECO:0000256" key="1">
    <source>
        <dbReference type="ARBA" id="ARBA00004430"/>
    </source>
</evidence>